<reference evidence="1" key="1">
    <citation type="submission" date="2020-09" db="EMBL/GenBank/DDBJ databases">
        <title>Genome-Enabled Discovery of Anthraquinone Biosynthesis in Senna tora.</title>
        <authorList>
            <person name="Kang S.-H."/>
            <person name="Pandey R.P."/>
            <person name="Lee C.-M."/>
            <person name="Sim J.-S."/>
            <person name="Jeong J.-T."/>
            <person name="Choi B.-S."/>
            <person name="Jung M."/>
            <person name="Ginzburg D."/>
            <person name="Zhao K."/>
            <person name="Won S.Y."/>
            <person name="Oh T.-J."/>
            <person name="Yu Y."/>
            <person name="Kim N.-H."/>
            <person name="Lee O.R."/>
            <person name="Lee T.-H."/>
            <person name="Bashyal P."/>
            <person name="Kim T.-S."/>
            <person name="Lee W.-H."/>
            <person name="Kawkins C."/>
            <person name="Kim C.-K."/>
            <person name="Kim J.S."/>
            <person name="Ahn B.O."/>
            <person name="Rhee S.Y."/>
            <person name="Sohng J.K."/>
        </authorList>
    </citation>
    <scope>NUCLEOTIDE SEQUENCE</scope>
    <source>
        <tissue evidence="1">Leaf</tissue>
    </source>
</reference>
<sequence>MILFYHNTSGLSNKCLFFGCAEVGGAFSNNNYGRFIGDLRALGPSKVNSAPVPEHIAMLSSMSNKLDPLAPAMALRIANSKPHLTLGKIEEGCTQIFPVDLKRCNLLDAVIQKRKQNDINSAFLKETTFGTGQYSLLDCNQQTKILKNNQAKPIAVLSSPSIPLAPLLPATLIQLNVNGSALVIQKSKPFKQLDIHFLGLFSNGSLKGQLIWTGPHGAEVAQCTAESRVVSTIFAGI</sequence>
<name>A0A834T3Z3_9FABA</name>
<comment type="caution">
    <text evidence="1">The sequence shown here is derived from an EMBL/GenBank/DDBJ whole genome shotgun (WGS) entry which is preliminary data.</text>
</comment>
<dbReference type="EMBL" id="JAAIUW010000011">
    <property type="protein sequence ID" value="KAF7808979.1"/>
    <property type="molecule type" value="Genomic_DNA"/>
</dbReference>
<evidence type="ECO:0000313" key="2">
    <source>
        <dbReference type="Proteomes" id="UP000634136"/>
    </source>
</evidence>
<organism evidence="1 2">
    <name type="scientific">Senna tora</name>
    <dbReference type="NCBI Taxonomy" id="362788"/>
    <lineage>
        <taxon>Eukaryota</taxon>
        <taxon>Viridiplantae</taxon>
        <taxon>Streptophyta</taxon>
        <taxon>Embryophyta</taxon>
        <taxon>Tracheophyta</taxon>
        <taxon>Spermatophyta</taxon>
        <taxon>Magnoliopsida</taxon>
        <taxon>eudicotyledons</taxon>
        <taxon>Gunneridae</taxon>
        <taxon>Pentapetalae</taxon>
        <taxon>rosids</taxon>
        <taxon>fabids</taxon>
        <taxon>Fabales</taxon>
        <taxon>Fabaceae</taxon>
        <taxon>Caesalpinioideae</taxon>
        <taxon>Cassia clade</taxon>
        <taxon>Senna</taxon>
    </lineage>
</organism>
<protein>
    <submittedName>
        <fullName evidence="1">Protein PHYLLO, chloroplastic</fullName>
    </submittedName>
</protein>
<accession>A0A834T3Z3</accession>
<proteinExistence type="predicted"/>
<evidence type="ECO:0000313" key="1">
    <source>
        <dbReference type="EMBL" id="KAF7808979.1"/>
    </source>
</evidence>
<keyword evidence="2" id="KW-1185">Reference proteome</keyword>
<gene>
    <name evidence="1" type="ORF">G2W53_035722</name>
</gene>
<dbReference type="AlphaFoldDB" id="A0A834T3Z3"/>
<dbReference type="Proteomes" id="UP000634136">
    <property type="component" value="Unassembled WGS sequence"/>
</dbReference>